<keyword evidence="7" id="KW-1185">Reference proteome</keyword>
<feature type="compositionally biased region" description="Low complexity" evidence="4">
    <location>
        <begin position="404"/>
        <end position="415"/>
    </location>
</feature>
<dbReference type="InterPro" id="IPR036236">
    <property type="entry name" value="Znf_C2H2_sf"/>
</dbReference>
<feature type="compositionally biased region" description="Polar residues" evidence="4">
    <location>
        <begin position="386"/>
        <end position="403"/>
    </location>
</feature>
<dbReference type="InterPro" id="IPR022776">
    <property type="entry name" value="TRM13/UPF0224_CHHC_Znf_dom"/>
</dbReference>
<feature type="domain" description="CHHC U11-48K-type" evidence="5">
    <location>
        <begin position="10"/>
        <end position="37"/>
    </location>
</feature>
<keyword evidence="1" id="KW-0479">Metal-binding</keyword>
<evidence type="ECO:0000256" key="1">
    <source>
        <dbReference type="ARBA" id="ARBA00022723"/>
    </source>
</evidence>
<accession>A0AAE1A4U1</accession>
<dbReference type="AlphaFoldDB" id="A0AAE1A4U1"/>
<evidence type="ECO:0000256" key="4">
    <source>
        <dbReference type="SAM" id="MobiDB-lite"/>
    </source>
</evidence>
<feature type="compositionally biased region" description="Polar residues" evidence="4">
    <location>
        <begin position="258"/>
        <end position="281"/>
    </location>
</feature>
<evidence type="ECO:0000313" key="7">
    <source>
        <dbReference type="Proteomes" id="UP001283361"/>
    </source>
</evidence>
<feature type="region of interest" description="Disordered" evidence="4">
    <location>
        <begin position="380"/>
        <end position="428"/>
    </location>
</feature>
<evidence type="ECO:0000313" key="6">
    <source>
        <dbReference type="EMBL" id="KAK3780491.1"/>
    </source>
</evidence>
<evidence type="ECO:0000259" key="5">
    <source>
        <dbReference type="PROSITE" id="PS51800"/>
    </source>
</evidence>
<proteinExistence type="predicted"/>
<keyword evidence="2" id="KW-0863">Zinc-finger</keyword>
<feature type="compositionally biased region" description="Low complexity" evidence="4">
    <location>
        <begin position="141"/>
        <end position="152"/>
    </location>
</feature>
<feature type="region of interest" description="Disordered" evidence="4">
    <location>
        <begin position="105"/>
        <end position="124"/>
    </location>
</feature>
<dbReference type="PROSITE" id="PS51800">
    <property type="entry name" value="ZF_CHHC_U11_48K"/>
    <property type="match status" value="2"/>
</dbReference>
<feature type="region of interest" description="Disordered" evidence="4">
    <location>
        <begin position="141"/>
        <end position="160"/>
    </location>
</feature>
<feature type="compositionally biased region" description="Basic and acidic residues" evidence="4">
    <location>
        <begin position="540"/>
        <end position="558"/>
    </location>
</feature>
<feature type="domain" description="CHHC U11-48K-type" evidence="5">
    <location>
        <begin position="42"/>
        <end position="69"/>
    </location>
</feature>
<feature type="region of interest" description="Disordered" evidence="4">
    <location>
        <begin position="493"/>
        <end position="520"/>
    </location>
</feature>
<comment type="caution">
    <text evidence="6">The sequence shown here is derived from an EMBL/GenBank/DDBJ whole genome shotgun (WGS) entry which is preliminary data.</text>
</comment>
<dbReference type="Pfam" id="PF05253">
    <property type="entry name" value="zf-U11-48K"/>
    <property type="match status" value="2"/>
</dbReference>
<protein>
    <recommendedName>
        <fullName evidence="5">CHHC U11-48K-type domain-containing protein</fullName>
    </recommendedName>
</protein>
<keyword evidence="3" id="KW-0862">Zinc</keyword>
<dbReference type="EMBL" id="JAWDGP010002719">
    <property type="protein sequence ID" value="KAK3780491.1"/>
    <property type="molecule type" value="Genomic_DNA"/>
</dbReference>
<feature type="region of interest" description="Disordered" evidence="4">
    <location>
        <begin position="258"/>
        <end position="320"/>
    </location>
</feature>
<dbReference type="SUPFAM" id="SSF57667">
    <property type="entry name" value="beta-beta-alpha zinc fingers"/>
    <property type="match status" value="1"/>
</dbReference>
<sequence length="571" mass="62844">MFGRDSGDVTVLCPFDNTHVILAKSLNSHLVKCRKNHQHLKKVPCKFDRTHMVLKPELQHHHSVCPSRMLLDREIQLSVGGSNTLMGAVSGPEIQSAYFESTEDDWDAGARHQPRTCYSDEEDEEDEEFYFRHLSARYDPSAAASSSSSSSSMPSREENFRRLPLAPSKAAQLSAPMSTKPKGSSSLVYEYSLQQAVLGRGRGRGMPVKAAQKGNSAITPMGMTQGGNTVYQSTASAPHLGRGISRYATQDRQKVGVSSVTPSQMSSVQGRGTPPSSTLAPSYQDAFFSGPSHHQAGLASQQTQFEDSEDLQAQKGGTSTAEVPVSLASKAGAEEQLFSVEGKIQELLLKEELEHEQLKRQQQLRRENLVQHLRQQQILKQQQQQSSPTYAHTVAAASQSNALPSPSTTISPSSPNKRVSRGRGRGLERNAVMRAPLNLSNSQSLQAQNQGKDAFLKCEDHNQEQLAETSIECSGLRAQNKSEDINPAFENQDQELSAEASVASAGSKVNQKQDYSKMSAEELKKVKRKVEKKMKQIQALEKKESLSPEEDAKLKKKDSLLKDLEKISHYL</sequence>
<name>A0AAE1A4U1_9GAST</name>
<feature type="region of interest" description="Disordered" evidence="4">
    <location>
        <begin position="534"/>
        <end position="558"/>
    </location>
</feature>
<reference evidence="6" key="1">
    <citation type="journal article" date="2023" name="G3 (Bethesda)">
        <title>A reference genome for the long-term kleptoplast-retaining sea slug Elysia crispata morphotype clarki.</title>
        <authorList>
            <person name="Eastman K.E."/>
            <person name="Pendleton A.L."/>
            <person name="Shaikh M.A."/>
            <person name="Suttiyut T."/>
            <person name="Ogas R."/>
            <person name="Tomko P."/>
            <person name="Gavelis G."/>
            <person name="Widhalm J.R."/>
            <person name="Wisecaver J.H."/>
        </authorList>
    </citation>
    <scope>NUCLEOTIDE SEQUENCE</scope>
    <source>
        <strain evidence="6">ECLA1</strain>
    </source>
</reference>
<dbReference type="GO" id="GO:0008270">
    <property type="term" value="F:zinc ion binding"/>
    <property type="evidence" value="ECO:0007669"/>
    <property type="project" value="UniProtKB-KW"/>
</dbReference>
<dbReference type="Proteomes" id="UP001283361">
    <property type="component" value="Unassembled WGS sequence"/>
</dbReference>
<evidence type="ECO:0000256" key="3">
    <source>
        <dbReference type="ARBA" id="ARBA00022833"/>
    </source>
</evidence>
<evidence type="ECO:0000256" key="2">
    <source>
        <dbReference type="ARBA" id="ARBA00022771"/>
    </source>
</evidence>
<gene>
    <name evidence="6" type="ORF">RRG08_045154</name>
</gene>
<organism evidence="6 7">
    <name type="scientific">Elysia crispata</name>
    <name type="common">lettuce slug</name>
    <dbReference type="NCBI Taxonomy" id="231223"/>
    <lineage>
        <taxon>Eukaryota</taxon>
        <taxon>Metazoa</taxon>
        <taxon>Spiralia</taxon>
        <taxon>Lophotrochozoa</taxon>
        <taxon>Mollusca</taxon>
        <taxon>Gastropoda</taxon>
        <taxon>Heterobranchia</taxon>
        <taxon>Euthyneura</taxon>
        <taxon>Panpulmonata</taxon>
        <taxon>Sacoglossa</taxon>
        <taxon>Placobranchoidea</taxon>
        <taxon>Plakobranchidae</taxon>
        <taxon>Elysia</taxon>
    </lineage>
</organism>